<name>A0A655I4H6_MYCTX</name>
<evidence type="ECO:0000313" key="1">
    <source>
        <dbReference type="EMBL" id="CNW99246.1"/>
    </source>
</evidence>
<gene>
    <name evidence="1" type="ORF">ERS007661_04400</name>
    <name evidence="2" type="ORF">ERS007720_00347</name>
</gene>
<evidence type="ECO:0000313" key="2">
    <source>
        <dbReference type="EMBL" id="COV49735.1"/>
    </source>
</evidence>
<evidence type="ECO:0000313" key="4">
    <source>
        <dbReference type="Proteomes" id="UP000044938"/>
    </source>
</evidence>
<dbReference type="EMBL" id="CQQC01002588">
    <property type="protein sequence ID" value="CNW99246.1"/>
    <property type="molecule type" value="Genomic_DNA"/>
</dbReference>
<evidence type="ECO:0000313" key="3">
    <source>
        <dbReference type="Proteomes" id="UP000039217"/>
    </source>
</evidence>
<sequence>MLTTPGGKSVCSTMISPSAAAHHGVSGAGFKTTVLPAASAGPSLARLIWCGKFHGVMAPTTPTASRARVRRVAMPNGDASPRSCFHG</sequence>
<proteinExistence type="predicted"/>
<dbReference type="Proteomes" id="UP000039217">
    <property type="component" value="Unassembled WGS sequence"/>
</dbReference>
<reference evidence="3 4" key="1">
    <citation type="submission" date="2015-03" db="EMBL/GenBank/DDBJ databases">
        <authorList>
            <consortium name="Pathogen Informatics"/>
        </authorList>
    </citation>
    <scope>NUCLEOTIDE SEQUENCE [LARGE SCALE GENOMIC DNA]</scope>
    <source>
        <strain evidence="1 3">D00501624</strain>
        <strain evidence="2 4">M09401471</strain>
    </source>
</reference>
<dbReference type="AlphaFoldDB" id="A0A655I4H6"/>
<accession>A0A655I4H6</accession>
<dbReference type="Proteomes" id="UP000044938">
    <property type="component" value="Unassembled WGS sequence"/>
</dbReference>
<organism evidence="2 4">
    <name type="scientific">Mycobacterium tuberculosis</name>
    <dbReference type="NCBI Taxonomy" id="1773"/>
    <lineage>
        <taxon>Bacteria</taxon>
        <taxon>Bacillati</taxon>
        <taxon>Actinomycetota</taxon>
        <taxon>Actinomycetes</taxon>
        <taxon>Mycobacteriales</taxon>
        <taxon>Mycobacteriaceae</taxon>
        <taxon>Mycobacterium</taxon>
        <taxon>Mycobacterium tuberculosis complex</taxon>
    </lineage>
</organism>
<protein>
    <submittedName>
        <fullName evidence="2">Uncharacterized protein</fullName>
    </submittedName>
</protein>
<dbReference type="EMBL" id="CSAJ01000024">
    <property type="protein sequence ID" value="COV49735.1"/>
    <property type="molecule type" value="Genomic_DNA"/>
</dbReference>